<accession>A0ACC2TQR4</accession>
<sequence length="342" mass="37134">MKAIVVKELSEDINSIKYINDYPEPKLSKDGDVLVQVAAAGCNFYDILMIKGTYQIKQKVPFILGTEFSGIVLDTKGKSNFKKGDKVFGCGLGAYAEKVVVSSEMVIPMPTNISFEEAAGIFITYPTSLAALKLRANLQPGQTILVHGASGGVGIAAVQMAKLLGAKVIATGTDDTKLQIVKKLGVEIINLKTAGESWKTQVLDLTNKKGVDVVYDPVGLVNESIKCLKFSGKVVVVGFAGGNHEQVASNRILLKNISVVGLHWGAYTKFEQGSILPIWKQLLTWLSSKQLKPVIFPTIYKIEDTSKAIKLLKDRKAYGKVVVKLDQPFNSQKGNTMPESKL</sequence>
<evidence type="ECO:0000313" key="2">
    <source>
        <dbReference type="Proteomes" id="UP001165960"/>
    </source>
</evidence>
<proteinExistence type="predicted"/>
<reference evidence="1" key="1">
    <citation type="submission" date="2022-04" db="EMBL/GenBank/DDBJ databases">
        <title>Genome of the entomopathogenic fungus Entomophthora muscae.</title>
        <authorList>
            <person name="Elya C."/>
            <person name="Lovett B.R."/>
            <person name="Lee E."/>
            <person name="Macias A.M."/>
            <person name="Hajek A.E."/>
            <person name="De Bivort B.L."/>
            <person name="Kasson M.T."/>
            <person name="De Fine Licht H.H."/>
            <person name="Stajich J.E."/>
        </authorList>
    </citation>
    <scope>NUCLEOTIDE SEQUENCE</scope>
    <source>
        <strain evidence="1">Berkeley</strain>
    </source>
</reference>
<gene>
    <name evidence="1" type="ORF">DSO57_1022641</name>
</gene>
<evidence type="ECO:0000313" key="1">
    <source>
        <dbReference type="EMBL" id="KAJ9076821.1"/>
    </source>
</evidence>
<dbReference type="EMBL" id="QTSX02002244">
    <property type="protein sequence ID" value="KAJ9076821.1"/>
    <property type="molecule type" value="Genomic_DNA"/>
</dbReference>
<protein>
    <submittedName>
        <fullName evidence="1">Uncharacterized protein</fullName>
    </submittedName>
</protein>
<name>A0ACC2TQR4_9FUNG</name>
<keyword evidence="2" id="KW-1185">Reference proteome</keyword>
<organism evidence="1 2">
    <name type="scientific">Entomophthora muscae</name>
    <dbReference type="NCBI Taxonomy" id="34485"/>
    <lineage>
        <taxon>Eukaryota</taxon>
        <taxon>Fungi</taxon>
        <taxon>Fungi incertae sedis</taxon>
        <taxon>Zoopagomycota</taxon>
        <taxon>Entomophthoromycotina</taxon>
        <taxon>Entomophthoromycetes</taxon>
        <taxon>Entomophthorales</taxon>
        <taxon>Entomophthoraceae</taxon>
        <taxon>Entomophthora</taxon>
    </lineage>
</organism>
<dbReference type="Proteomes" id="UP001165960">
    <property type="component" value="Unassembled WGS sequence"/>
</dbReference>
<comment type="caution">
    <text evidence="1">The sequence shown here is derived from an EMBL/GenBank/DDBJ whole genome shotgun (WGS) entry which is preliminary data.</text>
</comment>